<feature type="region of interest" description="Disordered" evidence="7">
    <location>
        <begin position="3584"/>
        <end position="3621"/>
    </location>
</feature>
<dbReference type="HOGENOM" id="CLU_000112_0_0_1"/>
<dbReference type="GO" id="GO:0004386">
    <property type="term" value="F:helicase activity"/>
    <property type="evidence" value="ECO:0007669"/>
    <property type="project" value="UniProtKB-KW"/>
</dbReference>
<evidence type="ECO:0000256" key="3">
    <source>
        <dbReference type="ARBA" id="ARBA00022801"/>
    </source>
</evidence>
<evidence type="ECO:0008006" key="13">
    <source>
        <dbReference type="Google" id="ProtNLM"/>
    </source>
</evidence>
<feature type="region of interest" description="Disordered" evidence="7">
    <location>
        <begin position="4217"/>
        <end position="4314"/>
    </location>
</feature>
<dbReference type="Pfam" id="PF00176">
    <property type="entry name" value="SNF2-rel_dom"/>
    <property type="match status" value="1"/>
</dbReference>
<feature type="compositionally biased region" description="Polar residues" evidence="7">
    <location>
        <begin position="2896"/>
        <end position="2914"/>
    </location>
</feature>
<dbReference type="Pfam" id="PF14619">
    <property type="entry name" value="SnAC"/>
    <property type="match status" value="1"/>
</dbReference>
<feature type="compositionally biased region" description="Basic and acidic residues" evidence="7">
    <location>
        <begin position="3255"/>
        <end position="3293"/>
    </location>
</feature>
<keyword evidence="5" id="KW-0067">ATP-binding</keyword>
<evidence type="ECO:0000259" key="8">
    <source>
        <dbReference type="PROSITE" id="PS51192"/>
    </source>
</evidence>
<evidence type="ECO:0000256" key="5">
    <source>
        <dbReference type="ARBA" id="ARBA00022840"/>
    </source>
</evidence>
<evidence type="ECO:0000313" key="11">
    <source>
        <dbReference type="EnsemblPlants" id="OB06G18970.1"/>
    </source>
</evidence>
<dbReference type="Gene3D" id="3.40.50.300">
    <property type="entry name" value="P-loop containing nucleotide triphosphate hydrolases"/>
    <property type="match status" value="1"/>
</dbReference>
<keyword evidence="4" id="KW-0347">Helicase</keyword>
<feature type="compositionally biased region" description="Basic and acidic residues" evidence="7">
    <location>
        <begin position="4514"/>
        <end position="4526"/>
    </location>
</feature>
<evidence type="ECO:0000313" key="12">
    <source>
        <dbReference type="Proteomes" id="UP000006038"/>
    </source>
</evidence>
<dbReference type="InterPro" id="IPR001650">
    <property type="entry name" value="Helicase_C-like"/>
</dbReference>
<feature type="compositionally biased region" description="Polar residues" evidence="7">
    <location>
        <begin position="4249"/>
        <end position="4261"/>
    </location>
</feature>
<dbReference type="InterPro" id="IPR014012">
    <property type="entry name" value="HSA_dom"/>
</dbReference>
<evidence type="ECO:0000256" key="4">
    <source>
        <dbReference type="ARBA" id="ARBA00022806"/>
    </source>
</evidence>
<feature type="region of interest" description="Disordered" evidence="7">
    <location>
        <begin position="3639"/>
        <end position="3664"/>
    </location>
</feature>
<dbReference type="FunFam" id="3.40.50.10810:FF:000016">
    <property type="entry name" value="Chromatin structure-remodeling complex protein SYD"/>
    <property type="match status" value="1"/>
</dbReference>
<evidence type="ECO:0000256" key="2">
    <source>
        <dbReference type="ARBA" id="ARBA00022741"/>
    </source>
</evidence>
<feature type="region of interest" description="Disordered" evidence="7">
    <location>
        <begin position="2185"/>
        <end position="2210"/>
    </location>
</feature>
<feature type="region of interest" description="Disordered" evidence="7">
    <location>
        <begin position="3922"/>
        <end position="3943"/>
    </location>
</feature>
<dbReference type="GO" id="GO:0005524">
    <property type="term" value="F:ATP binding"/>
    <property type="evidence" value="ECO:0007669"/>
    <property type="project" value="UniProtKB-KW"/>
</dbReference>
<feature type="compositionally biased region" description="Basic and acidic residues" evidence="7">
    <location>
        <begin position="2765"/>
        <end position="2776"/>
    </location>
</feature>
<dbReference type="eggNOG" id="KOG1181">
    <property type="taxonomic scope" value="Eukaryota"/>
</dbReference>
<feature type="region of interest" description="Disordered" evidence="7">
    <location>
        <begin position="4137"/>
        <end position="4195"/>
    </location>
</feature>
<dbReference type="Proteomes" id="UP000006038">
    <property type="component" value="Chromosome 6"/>
</dbReference>
<keyword evidence="12" id="KW-1185">Reference proteome</keyword>
<feature type="compositionally biased region" description="Polar residues" evidence="7">
    <location>
        <begin position="669"/>
        <end position="680"/>
    </location>
</feature>
<dbReference type="InterPro" id="IPR014001">
    <property type="entry name" value="Helicase_ATP-bd"/>
</dbReference>
<feature type="compositionally biased region" description="Polar residues" evidence="7">
    <location>
        <begin position="4221"/>
        <end position="4237"/>
    </location>
</feature>
<reference evidence="11" key="2">
    <citation type="submission" date="2013-04" db="UniProtKB">
        <authorList>
            <consortium name="EnsemblPlants"/>
        </authorList>
    </citation>
    <scope>IDENTIFICATION</scope>
</reference>
<dbReference type="GeneID" id="102710988"/>
<evidence type="ECO:0000256" key="6">
    <source>
        <dbReference type="ARBA" id="ARBA00023242"/>
    </source>
</evidence>
<evidence type="ECO:0000259" key="10">
    <source>
        <dbReference type="PROSITE" id="PS51204"/>
    </source>
</evidence>
<reference evidence="11" key="1">
    <citation type="journal article" date="2013" name="Nat. Commun.">
        <title>Whole-genome sequencing of Oryza brachyantha reveals mechanisms underlying Oryza genome evolution.</title>
        <authorList>
            <person name="Chen J."/>
            <person name="Huang Q."/>
            <person name="Gao D."/>
            <person name="Wang J."/>
            <person name="Lang Y."/>
            <person name="Liu T."/>
            <person name="Li B."/>
            <person name="Bai Z."/>
            <person name="Luis Goicoechea J."/>
            <person name="Liang C."/>
            <person name="Chen C."/>
            <person name="Zhang W."/>
            <person name="Sun S."/>
            <person name="Liao Y."/>
            <person name="Zhang X."/>
            <person name="Yang L."/>
            <person name="Song C."/>
            <person name="Wang M."/>
            <person name="Shi J."/>
            <person name="Liu G."/>
            <person name="Liu J."/>
            <person name="Zhou H."/>
            <person name="Zhou W."/>
            <person name="Yu Q."/>
            <person name="An N."/>
            <person name="Chen Y."/>
            <person name="Cai Q."/>
            <person name="Wang B."/>
            <person name="Liu B."/>
            <person name="Min J."/>
            <person name="Huang Y."/>
            <person name="Wu H."/>
            <person name="Li Z."/>
            <person name="Zhang Y."/>
            <person name="Yin Y."/>
            <person name="Song W."/>
            <person name="Jiang J."/>
            <person name="Jackson S.A."/>
            <person name="Wing R.A."/>
            <person name="Wang J."/>
            <person name="Chen M."/>
        </authorList>
    </citation>
    <scope>NUCLEOTIDE SEQUENCE [LARGE SCALE GENOMIC DNA]</scope>
    <source>
        <strain evidence="11">cv. IRGC 101232</strain>
    </source>
</reference>
<feature type="compositionally biased region" description="Acidic residues" evidence="7">
    <location>
        <begin position="702"/>
        <end position="712"/>
    </location>
</feature>
<feature type="compositionally biased region" description="Polar residues" evidence="7">
    <location>
        <begin position="3928"/>
        <end position="3943"/>
    </location>
</feature>
<feature type="region of interest" description="Disordered" evidence="7">
    <location>
        <begin position="3713"/>
        <end position="3740"/>
    </location>
</feature>
<dbReference type="EnsemblPlants" id="OB06G18970.1">
    <property type="protein sequence ID" value="OB06G18970.1"/>
    <property type="gene ID" value="OB06G18970"/>
</dbReference>
<feature type="region of interest" description="Disordered" evidence="7">
    <location>
        <begin position="1652"/>
        <end position="1721"/>
    </location>
</feature>
<feature type="compositionally biased region" description="Basic and acidic residues" evidence="7">
    <location>
        <begin position="2708"/>
        <end position="2732"/>
    </location>
</feature>
<feature type="compositionally biased region" description="Polar residues" evidence="7">
    <location>
        <begin position="505"/>
        <end position="538"/>
    </location>
</feature>
<dbReference type="SMART" id="SM01314">
    <property type="entry name" value="SnAC"/>
    <property type="match status" value="1"/>
</dbReference>
<protein>
    <recommendedName>
        <fullName evidence="13">Chromatin structure-remodeling complex protein SYD</fullName>
    </recommendedName>
</protein>
<feature type="region of interest" description="Disordered" evidence="7">
    <location>
        <begin position="2888"/>
        <end position="2914"/>
    </location>
</feature>
<dbReference type="FunFam" id="3.40.50.300:FF:000871">
    <property type="entry name" value="Chromatin structure-remodeling complex protein SYD"/>
    <property type="match status" value="1"/>
</dbReference>
<keyword evidence="3" id="KW-0378">Hydrolase</keyword>
<dbReference type="Gene3D" id="3.40.50.10810">
    <property type="entry name" value="Tandem AAA-ATPase domain"/>
    <property type="match status" value="1"/>
</dbReference>
<feature type="region of interest" description="Disordered" evidence="7">
    <location>
        <begin position="701"/>
        <end position="721"/>
    </location>
</feature>
<feature type="compositionally biased region" description="Basic and acidic residues" evidence="7">
    <location>
        <begin position="207"/>
        <end position="221"/>
    </location>
</feature>
<dbReference type="Pfam" id="PF00271">
    <property type="entry name" value="Helicase_C"/>
    <property type="match status" value="1"/>
</dbReference>
<dbReference type="InterPro" id="IPR038718">
    <property type="entry name" value="SNF2-like_sf"/>
</dbReference>
<comment type="subcellular location">
    <subcellularLocation>
        <location evidence="1">Nucleus</location>
    </subcellularLocation>
</comment>
<feature type="compositionally biased region" description="Basic residues" evidence="7">
    <location>
        <begin position="197"/>
        <end position="206"/>
    </location>
</feature>
<dbReference type="STRING" id="4533.J3MD03"/>
<feature type="compositionally biased region" description="Polar residues" evidence="7">
    <location>
        <begin position="2593"/>
        <end position="2605"/>
    </location>
</feature>
<dbReference type="OrthoDB" id="5857104at2759"/>
<dbReference type="InterPro" id="IPR049730">
    <property type="entry name" value="SNF2/RAD54-like_C"/>
</dbReference>
<organism evidence="11">
    <name type="scientific">Oryza brachyantha</name>
    <name type="common">malo sina</name>
    <dbReference type="NCBI Taxonomy" id="4533"/>
    <lineage>
        <taxon>Eukaryota</taxon>
        <taxon>Viridiplantae</taxon>
        <taxon>Streptophyta</taxon>
        <taxon>Embryophyta</taxon>
        <taxon>Tracheophyta</taxon>
        <taxon>Spermatophyta</taxon>
        <taxon>Magnoliopsida</taxon>
        <taxon>Liliopsida</taxon>
        <taxon>Poales</taxon>
        <taxon>Poaceae</taxon>
        <taxon>BOP clade</taxon>
        <taxon>Oryzoideae</taxon>
        <taxon>Oryzeae</taxon>
        <taxon>Oryzinae</taxon>
        <taxon>Oryza</taxon>
    </lineage>
</organism>
<dbReference type="CDD" id="cd18793">
    <property type="entry name" value="SF2_C_SNF"/>
    <property type="match status" value="1"/>
</dbReference>
<name>J3MD03_ORYBR</name>
<feature type="region of interest" description="Disordered" evidence="7">
    <location>
        <begin position="81"/>
        <end position="262"/>
    </location>
</feature>
<feature type="region of interest" description="Disordered" evidence="7">
    <location>
        <begin position="489"/>
        <end position="546"/>
    </location>
</feature>
<feature type="region of interest" description="Disordered" evidence="7">
    <location>
        <begin position="2588"/>
        <end position="2612"/>
    </location>
</feature>
<feature type="region of interest" description="Disordered" evidence="7">
    <location>
        <begin position="2706"/>
        <end position="2776"/>
    </location>
</feature>
<dbReference type="GO" id="GO:0042393">
    <property type="term" value="F:histone binding"/>
    <property type="evidence" value="ECO:0007669"/>
    <property type="project" value="InterPro"/>
</dbReference>
<evidence type="ECO:0000259" key="9">
    <source>
        <dbReference type="PROSITE" id="PS51194"/>
    </source>
</evidence>
<evidence type="ECO:0000256" key="7">
    <source>
        <dbReference type="SAM" id="MobiDB-lite"/>
    </source>
</evidence>
<dbReference type="SMART" id="SM00490">
    <property type="entry name" value="HELICc"/>
    <property type="match status" value="1"/>
</dbReference>
<feature type="compositionally biased region" description="Low complexity" evidence="7">
    <location>
        <begin position="1666"/>
        <end position="1677"/>
    </location>
</feature>
<feature type="compositionally biased region" description="Acidic residues" evidence="7">
    <location>
        <begin position="4289"/>
        <end position="4305"/>
    </location>
</feature>
<dbReference type="GO" id="GO:0016787">
    <property type="term" value="F:hydrolase activity"/>
    <property type="evidence" value="ECO:0007669"/>
    <property type="project" value="UniProtKB-KW"/>
</dbReference>
<dbReference type="PANTHER" id="PTHR10799">
    <property type="entry name" value="SNF2/RAD54 HELICASE FAMILY"/>
    <property type="match status" value="1"/>
</dbReference>
<keyword evidence="6" id="KW-0539">Nucleus</keyword>
<feature type="compositionally biased region" description="Basic and acidic residues" evidence="7">
    <location>
        <begin position="187"/>
        <end position="196"/>
    </location>
</feature>
<feature type="region of interest" description="Disordered" evidence="7">
    <location>
        <begin position="3859"/>
        <end position="3906"/>
    </location>
</feature>
<feature type="compositionally biased region" description="Polar residues" evidence="7">
    <location>
        <begin position="4445"/>
        <end position="4456"/>
    </location>
</feature>
<feature type="region of interest" description="Disordered" evidence="7">
    <location>
        <begin position="3759"/>
        <end position="3782"/>
    </location>
</feature>
<feature type="region of interest" description="Disordered" evidence="7">
    <location>
        <begin position="1979"/>
        <end position="2025"/>
    </location>
</feature>
<proteinExistence type="predicted"/>
<dbReference type="PROSITE" id="PS51194">
    <property type="entry name" value="HELICASE_CTER"/>
    <property type="match status" value="1"/>
</dbReference>
<feature type="region of interest" description="Disordered" evidence="7">
    <location>
        <begin position="658"/>
        <end position="687"/>
    </location>
</feature>
<dbReference type="PROSITE" id="PS51192">
    <property type="entry name" value="HELICASE_ATP_BIND_1"/>
    <property type="match status" value="1"/>
</dbReference>
<dbReference type="GO" id="GO:0005634">
    <property type="term" value="C:nucleus"/>
    <property type="evidence" value="ECO:0007669"/>
    <property type="project" value="UniProtKB-SubCell"/>
</dbReference>
<dbReference type="Gramene" id="OB06G18970.1">
    <property type="protein sequence ID" value="OB06G18970.1"/>
    <property type="gene ID" value="OB06G18970"/>
</dbReference>
<dbReference type="eggNOG" id="KOG0386">
    <property type="taxonomic scope" value="Eukaryota"/>
</dbReference>
<keyword evidence="2" id="KW-0547">Nucleotide-binding</keyword>
<dbReference type="InterPro" id="IPR000330">
    <property type="entry name" value="SNF2_N"/>
</dbReference>
<dbReference type="OMA" id="NRNLGWG"/>
<feature type="compositionally biased region" description="Polar residues" evidence="7">
    <location>
        <begin position="3863"/>
        <end position="3890"/>
    </location>
</feature>
<feature type="domain" description="Helicase C-terminal" evidence="9">
    <location>
        <begin position="1323"/>
        <end position="1469"/>
    </location>
</feature>
<feature type="compositionally biased region" description="Polar residues" evidence="7">
    <location>
        <begin position="1996"/>
        <end position="2006"/>
    </location>
</feature>
<feature type="region of interest" description="Disordered" evidence="7">
    <location>
        <begin position="1796"/>
        <end position="1835"/>
    </location>
</feature>
<dbReference type="InterPro" id="IPR027417">
    <property type="entry name" value="P-loop_NTPase"/>
</dbReference>
<evidence type="ECO:0000256" key="1">
    <source>
        <dbReference type="ARBA" id="ARBA00004123"/>
    </source>
</evidence>
<sequence length="4599" mass="494624">MASSQQVELEAAKLLQKLIQESKDEPAKLATKLYVICQHMKLSGKEQSLPYQVISRAMETVVSQHGIDMDALRSSRIPLAGGPQAGESSGAMPKDKEIIGSQPPMVGTDASQSSAHTGLWNFPSGSADMTRHGASISGRVPTGPNRSDVAGTDIHQGSMSQKSVRSSGMESPASLQIEDTRSMNSHDSLKSDEKTSKKSSSKRKRVDPKASGDLHSEENSKSDAMSTGHNIRKGKQPGKAVTQSQPSRTVEHDQSHTLQVGNAQVPPLPSGATFFRAHQEGPSASSGRTIDKNKPSSPFTMAQISNFAEGLSSGNIPAELQKSMLGGANLLSASFGWNQNAQGSVMKNSQGSVPNLIRPGVNVEGKVNVGSQGTFNPMSASQMDFPTVPPYISSSFGGGSSNTGSELNSSKVGAQMGIMHGNPMQERHGIVRAPQRAASSQMSQTSPGVPFKEQQLKQLRAQCLVFLAFRNNLQPRKVHLEIALGVAPPAEGGNAVQRGSESRTTDGSGKENGNSQENPATFGRQSDISRLQSTSTGSAADVDSASKDPEIVKKKIKIAEHEKSLEAENIQLVQGTDSEMHSQETISPMPSGQPQYFQGDTRKNTPDIYKADAEHLNRNLGWGGGQGSSPLGGNRHPSMETGLLAKGEVSKESFASLRPHHMPTDGSHHNLSGKDQTPETAGNEFENGSHMGEMIFERSADEGDEGLSEQDDLPSSPPKYTMTDKWIVDHQKRRYEENKRKALDLQKAHRRISASYEKLKENVSSSEDLSAKTKSVIELKKLQLLQLQRRVRSEFLLDFFKPNTADLDRIKSVKKHRHGRRVKQLEKIEQKMKEERQKRIRERQKEFFADIEAHRERLEDSFKAKRERLKGFNRYVKEFHKRKERIHREKLDRIQREKINLLKNNDVEGYLRMVQDAKSDRVKQLLRETEKYLQKLGAKLQGAKSMDGRVLYSDSTANDIEDESYQPQHYLESNEKYYQLAHSVKEVVNDQPTYLQGGKLREYQMNGLRWLVSLYNNNLNGILADEMGLGKTVQVISLLCYLMETKNDRGPFLVVVPSSVLPGWESELNFWAPSINKIAYAGPPEERRKLFKEMIVHQKFNVLLTTYEYLMNKHDRPKLSKIQWHYIIIDEGHRIKNASCKLNADLKHYRSSHRLLLTGTPLQNNLEELWALLNFLLPNIFNSSEDFSQWFNKPFESNGDSSTEEALLSEEENLLIINRLHQVLRPFVLRRLKHKVENELPEKIERLVRCWPSAYQKLLIKRVEENLGGIGAVKVRSVHNTVMELRNICNHPYLSQLHVEELEGYLPRHYLPSIVRLCGKLEMLDRLLPKLKATGHRVLLFSTMTRLLDVMEDYLVWKKYKYLRLDGHTSGQERGALIDKFNNPNSQAFIFLLSIRAGGVGVNLQAADTVIIFDTDWNPQVDLQAQARAHRIGQKKEVLVLRLETVQTVEEQVRASAEHKLGVANQSITAGFFDNNTSAEDRREYLESLLRGGKKEEAAPVLDDDALNDLLARSEDEIDVFESIDKQRREEEMATWLTVVQDSSTSGLDPSVMPSRLVTDDDLKSFYHAMKIYESSNIKSPKVNVRRKGELGGLDTQHYGRGKRAREVRSYEDQWTEEEFEKLCQVDSPESPQPGVISRNLDVSKVVKLEVPPECSKEPVQAKQEPASAAAAAGDSPPAKRRRGRPRRSDASLSPVTAPPNIGKQEAGTTVDGSSSAPITTIHSISPDVTIDSTALSAASKPEVGTEIKGTVDIATPPDGTIKSVITTDNKGTASTAVLEGSIAKEVVMPAQSIHEPVSSAAPHPPTPITSRGRKAQTGETPRRRGRKPKALASGSAGDVILSPVVAVGSGEAYASSVVSSYPQGNMSSSHANATAGLQNDMIIVKPTALLPEEVKGTPTPSGGDKDETVKTPLAEDIYAGTVTTSGSGSSHLPKIAHIENAGFVQGSIDQNVSASTPIIPMVSEGLLKVSEVLIADKPAEKQGASRRRRKRTSGSEDTGVSTRQRSASKRLYGTPETADNAGVSMSTGEKIGAVKEIDGTSLQDASKGLPNIISPPYEKSGHDSQPSTPIAVPINEATLPSEFSEARAAHSDIPTAKESTNSVGHDKVVGAHMQAPPSVSFQAQVQYETQKDYVGAHSGVRTTHTETITTQSSVNPVIDNKLANVQFEAHASLLTSSRDITTVPSEVHSAAPSKAPGRRKGSAREPCTRSTFATVAPERRGRLAGPKQPDDTEKVEISGNLSSAVCALPTQQQEDTTLKAATAVGEEQNNADNRVCEVSSSVVCALPTQQQEDTTLKAAHATASVGEEQNNADNRVCEVSSSVVCALPTQQQEDTTLKAAHATASVAEEQNNADNRVCKVSVPAGILEARSELPNQTASQAGAACTEEKGADLSTRIPALDEASGERELPGGFQVHNSEQEPQMVSAAKPESANDEERKVHEVHQIVADHNVLPSSAQDGLQDNIGSGVDVYLDSCDKITSYEAEQDDSTMVIAADDQTPCNVSDKDTLASTEDDGNGLQSECVPVDLIGAKQDNTMQESNQPKEQGECLEIIGSKFALETKLEKTEEAVDKSGGDNLPCIEKIDDSHIERSSPSPDKNENSPAQVADGGQAGTETTMVEAVSAMSSDGSQDAHNATHDLSTNDTVYCEEQKDPEIHLSGEVSISGGLLELKLESLNQSESACQSCEVTVQDINATLNNQISALTESEEKRSSGHVLDTEHIRHEVLRDTVDDTSSPSSGEQDKLQVHIDTNTDVDMPCSQRSADSEGEKEKDHPTDIVLVGCEGPCDVSGKDKLSPCDTSGKDTAAPTEGELNCLQSEDTVIHVAGAKHETLQVEAIRNDISMGSSHALPAMIQSTDSNLLEEEGESLEITDSKFPCAMEQEKMEESLDKSVTDDQTCSQINDDSNNMDSQKVDSSFQAADGGDFSVSKGTNAETATAINTDVSDEGINVPSTHSVKEASTVETTTAINTDVSDEAINVPSTHSVKEASTVETTTAINTDVSDEAINVPSTHSVKEASTVEIGASTNDIAPACELSKDFESHVSGEVSKPEPRLEELNQSKSVSQSVAANAEETSTQLNIETPVLHESESKSPECDARGNENQKLVQTSAAETSIEGHQEDTCEVVHTIDCSIVSPFGDQEIQDIPRERIDSDTDFGISACKRSAAFDCDKDLPAEINLTGSQATCDVPDKATPVPTIDDCNQETEDTVMDVIDAEEGTMEVEAMQLDDISKSSSSNSQAALQSSHSNQHVNGDSKFEPSKKQDKTDETSNESRGDNPTHICTNDDSHDKNLVGYSPSEDLNEGNPAHLADGGNLVGGNDTTTACADGLNELTSGSYVALSSSLVVQDITSISKMESVQAGGEEIHHDCPDENHSAAMIPVVGTDIMENVSAASTRTITIQPDTETEAATSLTVLEGSIAEKVGTQVQSGHDLMTSIAPSPAPLPGDIHACTDVSYPVGVSESTLESPNHTTGHLDEACTEAQNASLSTQVPVLPELEQRKFSGSDTDGKIIIAELASASEHDKVHEVDNETGNDNILPSSVTEDALQGEIGGCADMDGHIITESSEAENNDSTVATIANKPIAFDTSDKDTPPAEDGNVLQHESTAVDVTGSNENNLEAEERQIDDISRISSSHLAAALQSTESNHPTEHAAPVEDDGNGLQSEATAVDVADSKEDIMEVEDKQIADISGSSSSYLPAALHLTESNLPAEHAAPTEDGGKGLQSEDTAVDVSDSKEDNMEVEDKLIDDIHIGSSSFLPGTAESAELNQPVERSEGAAVDVAGSKGDDMEVKGEKIYDISRGSCNFLPGALVSAELNQPAGHAAPTEDDGNDLQSEGTAVDVVGSKEDNMEIKEKMDDISRSPSSHLPGNSQSAESNQPAVQENSENSGAVDAAVPSSHTTLSSSKFACVQELEKVDETLRKSGDDNSTCLQTNDDAQNKASGNYCTLEDKKENSSAQVANHGDLLLSKGTSVDDLDGCEEGHSGLSTHSNEVASLVEIDKRTNDTTSGSELHVDPESHVSHEVTTGSDLHVDPESHVSHEVSMPVVPSELTVELPNQSEPACQFGTVIVEESNAILSVQIPALAESEDTTSPGGVMHGTEVHVSEQVNIGPAAEPTSTKDHDMHEVDKETVHCTISPPIGDQDNLQDNVDGKTDVLSAHQPHSDFVSGNDHSTETDLAGSQTPYDTSDKEDTTADLVGAKQTAIEVEEMQIDGIPECPSSNLPAVLQSTDSNQPTEEERLEDSDSKFASTNEQGTSDMSGGDNAKCSLTNDDSRTMNLVGYSPSEDSNDDDSAQVGDGDDGDGVLGNKEGTDDVISAACTNDVSALKTESMDPHGSVEVNHDYPDDTIQSAATAAAVKQESGTEECAASVPASESCISKETVTPPDCGDDQVAMKAPHPPTPLSDGTDVSADVQIQAGVSEAKLEQPNEMTSPASGAAAEENNPTVSTQIPTETESEDRTPAGSTIQGTEVDSAEQETKVASDQPAPASDSVLPSTEPQDTVADDSVLPSTERKDTVDDKIDSSADDSVLQSTEPQVTVDDKIDSSADDSVLQSTEPQVTVDDKIDSSGDVSVLQATEQQVPVDDKIDSSGDVSEK</sequence>
<feature type="compositionally biased region" description="Polar residues" evidence="7">
    <location>
        <begin position="1707"/>
        <end position="1721"/>
    </location>
</feature>
<feature type="compositionally biased region" description="Basic and acidic residues" evidence="7">
    <location>
        <begin position="4586"/>
        <end position="4599"/>
    </location>
</feature>
<accession>J3MD03</accession>
<dbReference type="InterPro" id="IPR029295">
    <property type="entry name" value="SnAC"/>
</dbReference>
<dbReference type="SMART" id="SM00487">
    <property type="entry name" value="DEXDc"/>
    <property type="match status" value="1"/>
</dbReference>
<feature type="region of interest" description="Disordered" evidence="7">
    <location>
        <begin position="4367"/>
        <end position="4599"/>
    </location>
</feature>
<feature type="domain" description="HSA" evidence="10">
    <location>
        <begin position="832"/>
        <end position="904"/>
    </location>
</feature>
<feature type="region of interest" description="Disordered" evidence="7">
    <location>
        <begin position="3231"/>
        <end position="3317"/>
    </location>
</feature>
<dbReference type="PROSITE" id="PS51204">
    <property type="entry name" value="HSA"/>
    <property type="match status" value="1"/>
</dbReference>
<feature type="domain" description="Helicase ATP-binding" evidence="8">
    <location>
        <begin position="1012"/>
        <end position="1179"/>
    </location>
</feature>
<dbReference type="SUPFAM" id="SSF52540">
    <property type="entry name" value="P-loop containing nucleoside triphosphate hydrolases"/>
    <property type="match status" value="2"/>
</dbReference>
<feature type="compositionally biased region" description="Polar residues" evidence="7">
    <location>
        <begin position="155"/>
        <end position="169"/>
    </location>
</feature>
<feature type="compositionally biased region" description="Low complexity" evidence="7">
    <location>
        <begin position="3234"/>
        <end position="3252"/>
    </location>
</feature>
<dbReference type="CDD" id="cd17996">
    <property type="entry name" value="DEXHc_SMARCA2_SMARCA4"/>
    <property type="match status" value="1"/>
</dbReference>